<feature type="region of interest" description="Disordered" evidence="1">
    <location>
        <begin position="491"/>
        <end position="526"/>
    </location>
</feature>
<keyword evidence="2" id="KW-0472">Membrane</keyword>
<feature type="compositionally biased region" description="Basic and acidic residues" evidence="1">
    <location>
        <begin position="496"/>
        <end position="515"/>
    </location>
</feature>
<evidence type="ECO:0000256" key="2">
    <source>
        <dbReference type="SAM" id="Phobius"/>
    </source>
</evidence>
<proteinExistence type="predicted"/>
<dbReference type="AlphaFoldDB" id="A0A8H7CGH9"/>
<feature type="transmembrane region" description="Helical" evidence="2">
    <location>
        <begin position="413"/>
        <end position="436"/>
    </location>
</feature>
<accession>A0A8H7CGH9</accession>
<dbReference type="EMBL" id="JACAZH010000037">
    <property type="protein sequence ID" value="KAF7336505.1"/>
    <property type="molecule type" value="Genomic_DNA"/>
</dbReference>
<keyword evidence="4" id="KW-1185">Reference proteome</keyword>
<dbReference type="Proteomes" id="UP000623467">
    <property type="component" value="Unassembled WGS sequence"/>
</dbReference>
<name>A0A8H7CGH9_9AGAR</name>
<gene>
    <name evidence="3" type="ORF">MSAN_02305200</name>
</gene>
<evidence type="ECO:0000313" key="4">
    <source>
        <dbReference type="Proteomes" id="UP000623467"/>
    </source>
</evidence>
<dbReference type="OrthoDB" id="3001227at2759"/>
<evidence type="ECO:0008006" key="5">
    <source>
        <dbReference type="Google" id="ProtNLM"/>
    </source>
</evidence>
<protein>
    <recommendedName>
        <fullName evidence="5">Transmembrane protein</fullName>
    </recommendedName>
</protein>
<reference evidence="3" key="1">
    <citation type="submission" date="2020-05" db="EMBL/GenBank/DDBJ databases">
        <title>Mycena genomes resolve the evolution of fungal bioluminescence.</title>
        <authorList>
            <person name="Tsai I.J."/>
        </authorList>
    </citation>
    <scope>NUCLEOTIDE SEQUENCE</scope>
    <source>
        <strain evidence="3">160909Yilan</strain>
    </source>
</reference>
<evidence type="ECO:0000256" key="1">
    <source>
        <dbReference type="SAM" id="MobiDB-lite"/>
    </source>
</evidence>
<sequence length="526" mass="58655">MASLSKRIKSFRLGYTEERPYPWRWTTPIVLGAFFLICPFLALVNIPLSAYNIVQQLTYSPNDALPAIFLGNIVPSVFQNPTDSFTPQLLNVGETIALDNYIFNYTISQAFDGVDTTNPVPAFPYYNIPFSDSCDVANITVQLLLNRHPEIGWIPDVQVSGTVACYLPIPFYLTWSGLPEPVEFESFRNLPFYLSEDVGDLFFDMMWSGPDLDVTLNVTQVDITFTVHPCCDCDAVLADGLLENGTRLLQTPCSSNPPHFVVVADPTPTILFYVAQNEEPPYHLWGDELGSYPMQIADLLAKGHLGNISISDLNTENLLQTVYHLVRVDLGVILENQIYNSPEMFNRSISPLDLGVYGPSEANVARNLTSNTTLMAQWQRDAEFFQNNTRVPPLEYLRSVPRLKPLGSAVTSVFVSTFAMISVMWTVFSLVAGALARKYSAPNDTLGKKHSPEQSRTWNKVLENGMEEVDGSEVILLGVMGTCAFHVSKPPVLRPKPNEPRRRFRTRENLEEEHVNGGPVTGTATS</sequence>
<comment type="caution">
    <text evidence="3">The sequence shown here is derived from an EMBL/GenBank/DDBJ whole genome shotgun (WGS) entry which is preliminary data.</text>
</comment>
<organism evidence="3 4">
    <name type="scientific">Mycena sanguinolenta</name>
    <dbReference type="NCBI Taxonomy" id="230812"/>
    <lineage>
        <taxon>Eukaryota</taxon>
        <taxon>Fungi</taxon>
        <taxon>Dikarya</taxon>
        <taxon>Basidiomycota</taxon>
        <taxon>Agaricomycotina</taxon>
        <taxon>Agaricomycetes</taxon>
        <taxon>Agaricomycetidae</taxon>
        <taxon>Agaricales</taxon>
        <taxon>Marasmiineae</taxon>
        <taxon>Mycenaceae</taxon>
        <taxon>Mycena</taxon>
    </lineage>
</organism>
<keyword evidence="2" id="KW-0812">Transmembrane</keyword>
<feature type="transmembrane region" description="Helical" evidence="2">
    <location>
        <begin position="21"/>
        <end position="44"/>
    </location>
</feature>
<keyword evidence="2" id="KW-1133">Transmembrane helix</keyword>
<evidence type="ECO:0000313" key="3">
    <source>
        <dbReference type="EMBL" id="KAF7336505.1"/>
    </source>
</evidence>